<dbReference type="EMBL" id="JACHNB010000001">
    <property type="protein sequence ID" value="MBB4743874.1"/>
    <property type="molecule type" value="Genomic_DNA"/>
</dbReference>
<dbReference type="InterPro" id="IPR004358">
    <property type="entry name" value="Sig_transdc_His_kin-like_C"/>
</dbReference>
<feature type="domain" description="Histidine kinase" evidence="22">
    <location>
        <begin position="295"/>
        <end position="516"/>
    </location>
</feature>
<dbReference type="InterPro" id="IPR003660">
    <property type="entry name" value="HAMP_dom"/>
</dbReference>
<dbReference type="InterPro" id="IPR036097">
    <property type="entry name" value="HisK_dim/P_sf"/>
</dbReference>
<dbReference type="SUPFAM" id="SSF55874">
    <property type="entry name" value="ATPase domain of HSP90 chaperone/DNA topoisomerase II/histidine kinase"/>
    <property type="match status" value="1"/>
</dbReference>
<dbReference type="PANTHER" id="PTHR45339">
    <property type="entry name" value="HYBRID SIGNAL TRANSDUCTION HISTIDINE KINASE J"/>
    <property type="match status" value="1"/>
</dbReference>
<dbReference type="CDD" id="cd00156">
    <property type="entry name" value="REC"/>
    <property type="match status" value="1"/>
</dbReference>
<dbReference type="FunFam" id="3.30.565.10:FF:000010">
    <property type="entry name" value="Sensor histidine kinase RcsC"/>
    <property type="match status" value="1"/>
</dbReference>
<feature type="modified residue" description="4-aspartylphosphate" evidence="19">
    <location>
        <position position="724"/>
    </location>
</feature>
<evidence type="ECO:0000256" key="15">
    <source>
        <dbReference type="ARBA" id="ARBA00064003"/>
    </source>
</evidence>
<dbReference type="SMART" id="SM00387">
    <property type="entry name" value="HATPase_c"/>
    <property type="match status" value="1"/>
</dbReference>
<evidence type="ECO:0000256" key="16">
    <source>
        <dbReference type="ARBA" id="ARBA00068150"/>
    </source>
</evidence>
<sequence length="939" mass="99896">MIATRSLPTRRPAFASRLVGRLRRWTIARMLTAGYVCAVAALVIVGGSAFVRIGSLVDDRVPVEQAHRVLAELSRLVSQVDDAERGQRGFVITGDEQYLQPYQEAITAIPGTVTVIEQLTAGDPTQRRLLTQLRAPLHAKLDELAETVTLRRTRGFAAAQTVVNTDRGAAYMTRVEDTIEAMRRHEQQVLDRHLQASAAAGAQTRRVILWGSLAAALLVGAGAGWATRKVSKSISGVTAAARAVIAGQQAPQHRVQGTAEITEMAQAVNTATETVLAARDEAVNAAQAKSAFLATMSHEIRTPMNAVIGMTGLLLDTELTAEQREYVTTVRDSGEALLVIINDILDFSKIESGQLDLEDATFELRDCIDSSLALVAVHAADKGLELIAQVDASCPALLRGDVTRLRQILVNLLSNAVKFTATGEVVVTATAEHHGDEAVRLHLAVRDTGIGIPADRTDRLFRSFSQIDNSTTRLYGGTGLGLAISRRLAQAMDGDITVTSTPGVGSTFTTTVMLHACPQPADTVPATPAGRRVLIVDDNATNRAVLQTQLTSWGITCVAVGGAAEALAAIDNGGAFDVAVLDMHMPDTDGLQLAHMLHARAAATGVTLMPLVLLSSVTWRPEPGQRDVFAAVMAKPVRPATLRTTLTQILTPELAAGVAQPATAPPVARPARVLRILLAEDNQINQKVAQTMLAKLGHRVDAVANGLEAVHAMLRADYDVVLMDMQMPVLDGLDATRRIRAEIPGARQPRIIAMTANALQEDRAACAAAGMDDFLAKPVRPSDLAAALDSAADRTPRDGDPAGKPVTEPAVPQAREHAIRTRLDEITDGDPGPAERRLLNRILTSFISKTPDSVTELQQLLTTGDAGAVRDHAHAMKGSAANLGATTLAALLADLEHTARAGKLPEPDTTVAALRDELRQLLPVLRTIAAELADEHVPA</sequence>
<dbReference type="SMART" id="SM00448">
    <property type="entry name" value="REC"/>
    <property type="match status" value="2"/>
</dbReference>
<evidence type="ECO:0000256" key="3">
    <source>
        <dbReference type="ARBA" id="ARBA00006402"/>
    </source>
</evidence>
<protein>
    <recommendedName>
        <fullName evidence="17">Circadian input-output histidine kinase CikA</fullName>
        <ecNumber evidence="4">2.7.13.3</ecNumber>
    </recommendedName>
    <alternativeName>
        <fullName evidence="16">Sensory/regulatory protein RpfC</fullName>
    </alternativeName>
</protein>
<dbReference type="InterPro" id="IPR036641">
    <property type="entry name" value="HPT_dom_sf"/>
</dbReference>
<dbReference type="GO" id="GO:0005886">
    <property type="term" value="C:plasma membrane"/>
    <property type="evidence" value="ECO:0007669"/>
    <property type="project" value="UniProtKB-SubCell"/>
</dbReference>
<reference evidence="26 27" key="1">
    <citation type="submission" date="2020-08" db="EMBL/GenBank/DDBJ databases">
        <title>Sequencing the genomes of 1000 actinobacteria strains.</title>
        <authorList>
            <person name="Klenk H.-P."/>
        </authorList>
    </citation>
    <scope>NUCLEOTIDE SEQUENCE [LARGE SCALE GENOMIC DNA]</scope>
    <source>
        <strain evidence="26 27">DSM 45809</strain>
    </source>
</reference>
<comment type="subcellular location">
    <subcellularLocation>
        <location evidence="2">Cell membrane</location>
        <topology evidence="2">Multi-pass membrane protein</topology>
    </subcellularLocation>
</comment>
<comment type="caution">
    <text evidence="26">The sequence shown here is derived from an EMBL/GenBank/DDBJ whole genome shotgun (WGS) entry which is preliminary data.</text>
</comment>
<dbReference type="InterPro" id="IPR011006">
    <property type="entry name" value="CheY-like_superfamily"/>
</dbReference>
<evidence type="ECO:0000259" key="23">
    <source>
        <dbReference type="PROSITE" id="PS50110"/>
    </source>
</evidence>
<evidence type="ECO:0000256" key="21">
    <source>
        <dbReference type="SAM" id="Phobius"/>
    </source>
</evidence>
<feature type="compositionally biased region" description="Basic and acidic residues" evidence="20">
    <location>
        <begin position="791"/>
        <end position="801"/>
    </location>
</feature>
<evidence type="ECO:0000313" key="27">
    <source>
        <dbReference type="Proteomes" id="UP000546162"/>
    </source>
</evidence>
<dbReference type="GO" id="GO:0000155">
    <property type="term" value="F:phosphorelay sensor kinase activity"/>
    <property type="evidence" value="ECO:0007669"/>
    <property type="project" value="InterPro"/>
</dbReference>
<evidence type="ECO:0000259" key="25">
    <source>
        <dbReference type="PROSITE" id="PS50894"/>
    </source>
</evidence>
<dbReference type="PROSITE" id="PS50894">
    <property type="entry name" value="HPT"/>
    <property type="match status" value="1"/>
</dbReference>
<feature type="domain" description="HPt" evidence="25">
    <location>
        <begin position="835"/>
        <end position="935"/>
    </location>
</feature>
<dbReference type="Pfam" id="PF02518">
    <property type="entry name" value="HATPase_c"/>
    <property type="match status" value="1"/>
</dbReference>
<keyword evidence="11" id="KW-0067">ATP-binding</keyword>
<keyword evidence="10 26" id="KW-0418">Kinase</keyword>
<evidence type="ECO:0000256" key="1">
    <source>
        <dbReference type="ARBA" id="ARBA00000085"/>
    </source>
</evidence>
<keyword evidence="27" id="KW-1185">Reference proteome</keyword>
<dbReference type="SUPFAM" id="SSF52172">
    <property type="entry name" value="CheY-like"/>
    <property type="match status" value="2"/>
</dbReference>
<keyword evidence="13" id="KW-0902">Two-component regulatory system</keyword>
<proteinExistence type="inferred from homology"/>
<evidence type="ECO:0000256" key="19">
    <source>
        <dbReference type="PROSITE-ProRule" id="PRU00169"/>
    </source>
</evidence>
<dbReference type="Gene3D" id="3.30.565.10">
    <property type="entry name" value="Histidine kinase-like ATPase, C-terminal domain"/>
    <property type="match status" value="1"/>
</dbReference>
<organism evidence="26 27">
    <name type="scientific">Actinoplanes octamycinicus</name>
    <dbReference type="NCBI Taxonomy" id="135948"/>
    <lineage>
        <taxon>Bacteria</taxon>
        <taxon>Bacillati</taxon>
        <taxon>Actinomycetota</taxon>
        <taxon>Actinomycetes</taxon>
        <taxon>Micromonosporales</taxon>
        <taxon>Micromonosporaceae</taxon>
        <taxon>Actinoplanes</taxon>
    </lineage>
</organism>
<evidence type="ECO:0000256" key="11">
    <source>
        <dbReference type="ARBA" id="ARBA00022840"/>
    </source>
</evidence>
<evidence type="ECO:0000256" key="7">
    <source>
        <dbReference type="ARBA" id="ARBA00022679"/>
    </source>
</evidence>
<dbReference type="InterPro" id="IPR003594">
    <property type="entry name" value="HATPase_dom"/>
</dbReference>
<evidence type="ECO:0000256" key="18">
    <source>
        <dbReference type="PROSITE-ProRule" id="PRU00110"/>
    </source>
</evidence>
<dbReference type="CDD" id="cd16922">
    <property type="entry name" value="HATPase_EvgS-ArcB-TorS-like"/>
    <property type="match status" value="1"/>
</dbReference>
<evidence type="ECO:0000313" key="26">
    <source>
        <dbReference type="EMBL" id="MBB4743874.1"/>
    </source>
</evidence>
<name>A0A7W7H4N0_9ACTN</name>
<evidence type="ECO:0000256" key="14">
    <source>
        <dbReference type="ARBA" id="ARBA00023136"/>
    </source>
</evidence>
<feature type="domain" description="HAMP" evidence="24">
    <location>
        <begin position="228"/>
        <end position="280"/>
    </location>
</feature>
<keyword evidence="6 19" id="KW-0597">Phosphoprotein</keyword>
<dbReference type="InterPro" id="IPR036890">
    <property type="entry name" value="HATPase_C_sf"/>
</dbReference>
<evidence type="ECO:0000256" key="2">
    <source>
        <dbReference type="ARBA" id="ARBA00004651"/>
    </source>
</evidence>
<evidence type="ECO:0000259" key="24">
    <source>
        <dbReference type="PROSITE" id="PS50885"/>
    </source>
</evidence>
<comment type="catalytic activity">
    <reaction evidence="1">
        <text>ATP + protein L-histidine = ADP + protein N-phospho-L-histidine.</text>
        <dbReference type="EC" id="2.7.13.3"/>
    </reaction>
</comment>
<dbReference type="FunFam" id="1.10.287.130:FF:000002">
    <property type="entry name" value="Two-component osmosensing histidine kinase"/>
    <property type="match status" value="1"/>
</dbReference>
<dbReference type="Pfam" id="PF05227">
    <property type="entry name" value="CHASE3"/>
    <property type="match status" value="1"/>
</dbReference>
<feature type="transmembrane region" description="Helical" evidence="21">
    <location>
        <begin position="27"/>
        <end position="51"/>
    </location>
</feature>
<evidence type="ECO:0000256" key="4">
    <source>
        <dbReference type="ARBA" id="ARBA00012438"/>
    </source>
</evidence>
<evidence type="ECO:0000256" key="6">
    <source>
        <dbReference type="ARBA" id="ARBA00022553"/>
    </source>
</evidence>
<dbReference type="SUPFAM" id="SSF47384">
    <property type="entry name" value="Homodimeric domain of signal transducing histidine kinase"/>
    <property type="match status" value="1"/>
</dbReference>
<dbReference type="Gene3D" id="1.20.120.160">
    <property type="entry name" value="HPT domain"/>
    <property type="match status" value="1"/>
</dbReference>
<evidence type="ECO:0000259" key="22">
    <source>
        <dbReference type="PROSITE" id="PS50109"/>
    </source>
</evidence>
<keyword evidence="7" id="KW-0808">Transferase</keyword>
<dbReference type="AlphaFoldDB" id="A0A7W7H4N0"/>
<evidence type="ECO:0000256" key="13">
    <source>
        <dbReference type="ARBA" id="ARBA00023012"/>
    </source>
</evidence>
<dbReference type="PRINTS" id="PR00344">
    <property type="entry name" value="BCTRLSENSOR"/>
</dbReference>
<keyword evidence="8 21" id="KW-0812">Transmembrane</keyword>
<evidence type="ECO:0000256" key="5">
    <source>
        <dbReference type="ARBA" id="ARBA00022475"/>
    </source>
</evidence>
<evidence type="ECO:0000256" key="20">
    <source>
        <dbReference type="SAM" id="MobiDB-lite"/>
    </source>
</evidence>
<dbReference type="SUPFAM" id="SSF47226">
    <property type="entry name" value="Histidine-containing phosphotransfer domain, HPT domain"/>
    <property type="match status" value="1"/>
</dbReference>
<dbReference type="PROSITE" id="PS50110">
    <property type="entry name" value="RESPONSE_REGULATORY"/>
    <property type="match status" value="2"/>
</dbReference>
<dbReference type="CDD" id="cd19410">
    <property type="entry name" value="HK9-like_sensor"/>
    <property type="match status" value="1"/>
</dbReference>
<dbReference type="InterPro" id="IPR008207">
    <property type="entry name" value="Sig_transdc_His_kin_Hpt_dom"/>
</dbReference>
<dbReference type="PROSITE" id="PS50885">
    <property type="entry name" value="HAMP"/>
    <property type="match status" value="1"/>
</dbReference>
<dbReference type="Gene3D" id="6.10.340.10">
    <property type="match status" value="1"/>
</dbReference>
<accession>A0A7W7H4N0</accession>
<feature type="modified residue" description="4-aspartylphosphate" evidence="19">
    <location>
        <position position="582"/>
    </location>
</feature>
<evidence type="ECO:0000256" key="9">
    <source>
        <dbReference type="ARBA" id="ARBA00022741"/>
    </source>
</evidence>
<comment type="similarity">
    <text evidence="3">In the N-terminal section; belongs to the phytochrome family.</text>
</comment>
<dbReference type="Proteomes" id="UP000546162">
    <property type="component" value="Unassembled WGS sequence"/>
</dbReference>
<gene>
    <name evidence="26" type="ORF">BJY16_007333</name>
</gene>
<dbReference type="InterPro" id="IPR005467">
    <property type="entry name" value="His_kinase_dom"/>
</dbReference>
<dbReference type="InterPro" id="IPR007891">
    <property type="entry name" value="CHASE3"/>
</dbReference>
<dbReference type="PANTHER" id="PTHR45339:SF1">
    <property type="entry name" value="HYBRID SIGNAL TRANSDUCTION HISTIDINE KINASE J"/>
    <property type="match status" value="1"/>
</dbReference>
<evidence type="ECO:0000256" key="12">
    <source>
        <dbReference type="ARBA" id="ARBA00022989"/>
    </source>
</evidence>
<dbReference type="SMART" id="SM00073">
    <property type="entry name" value="HPT"/>
    <property type="match status" value="1"/>
</dbReference>
<dbReference type="EC" id="2.7.13.3" evidence="4"/>
<dbReference type="Gene3D" id="3.40.50.2300">
    <property type="match status" value="2"/>
</dbReference>
<dbReference type="PROSITE" id="PS50109">
    <property type="entry name" value="HIS_KIN"/>
    <property type="match status" value="1"/>
</dbReference>
<keyword evidence="9" id="KW-0547">Nucleotide-binding</keyword>
<keyword evidence="14 21" id="KW-0472">Membrane</keyword>
<feature type="modified residue" description="Phosphohistidine" evidence="18">
    <location>
        <position position="874"/>
    </location>
</feature>
<feature type="domain" description="Response regulatory" evidence="23">
    <location>
        <begin position="532"/>
        <end position="650"/>
    </location>
</feature>
<dbReference type="RefSeq" id="WP_185044117.1">
    <property type="nucleotide sequence ID" value="NZ_BAABFG010000005.1"/>
</dbReference>
<dbReference type="CDD" id="cd00082">
    <property type="entry name" value="HisKA"/>
    <property type="match status" value="1"/>
</dbReference>
<comment type="subunit">
    <text evidence="15">At low DSF concentrations, interacts with RpfF.</text>
</comment>
<dbReference type="CDD" id="cd00088">
    <property type="entry name" value="HPT"/>
    <property type="match status" value="1"/>
</dbReference>
<dbReference type="Gene3D" id="1.10.287.130">
    <property type="match status" value="1"/>
</dbReference>
<dbReference type="CDD" id="cd17546">
    <property type="entry name" value="REC_hyHK_CKI1_RcsC-like"/>
    <property type="match status" value="1"/>
</dbReference>
<dbReference type="GO" id="GO:0005524">
    <property type="term" value="F:ATP binding"/>
    <property type="evidence" value="ECO:0007669"/>
    <property type="project" value="UniProtKB-KW"/>
</dbReference>
<dbReference type="Pfam" id="PF00072">
    <property type="entry name" value="Response_reg"/>
    <property type="match status" value="2"/>
</dbReference>
<dbReference type="Pfam" id="PF01627">
    <property type="entry name" value="Hpt"/>
    <property type="match status" value="1"/>
</dbReference>
<dbReference type="Pfam" id="PF00512">
    <property type="entry name" value="HisKA"/>
    <property type="match status" value="1"/>
</dbReference>
<dbReference type="SMART" id="SM00388">
    <property type="entry name" value="HisKA"/>
    <property type="match status" value="1"/>
</dbReference>
<dbReference type="InterPro" id="IPR003661">
    <property type="entry name" value="HisK_dim/P_dom"/>
</dbReference>
<evidence type="ECO:0000256" key="10">
    <source>
        <dbReference type="ARBA" id="ARBA00022777"/>
    </source>
</evidence>
<feature type="domain" description="Response regulatory" evidence="23">
    <location>
        <begin position="675"/>
        <end position="792"/>
    </location>
</feature>
<keyword evidence="12 21" id="KW-1133">Transmembrane helix</keyword>
<evidence type="ECO:0000256" key="8">
    <source>
        <dbReference type="ARBA" id="ARBA00022692"/>
    </source>
</evidence>
<dbReference type="InterPro" id="IPR001789">
    <property type="entry name" value="Sig_transdc_resp-reg_receiver"/>
</dbReference>
<keyword evidence="5" id="KW-1003">Cell membrane</keyword>
<evidence type="ECO:0000256" key="17">
    <source>
        <dbReference type="ARBA" id="ARBA00074306"/>
    </source>
</evidence>
<feature type="region of interest" description="Disordered" evidence="20">
    <location>
        <begin position="788"/>
        <end position="814"/>
    </location>
</feature>